<dbReference type="Proteomes" id="UP001066276">
    <property type="component" value="Chromosome 1_1"/>
</dbReference>
<accession>A0AAV7WP86</accession>
<name>A0AAV7WP86_PLEWA</name>
<comment type="caution">
    <text evidence="2">The sequence shown here is derived from an EMBL/GenBank/DDBJ whole genome shotgun (WGS) entry which is preliminary data.</text>
</comment>
<organism evidence="2 3">
    <name type="scientific">Pleurodeles waltl</name>
    <name type="common">Iberian ribbed newt</name>
    <dbReference type="NCBI Taxonomy" id="8319"/>
    <lineage>
        <taxon>Eukaryota</taxon>
        <taxon>Metazoa</taxon>
        <taxon>Chordata</taxon>
        <taxon>Craniata</taxon>
        <taxon>Vertebrata</taxon>
        <taxon>Euteleostomi</taxon>
        <taxon>Amphibia</taxon>
        <taxon>Batrachia</taxon>
        <taxon>Caudata</taxon>
        <taxon>Salamandroidea</taxon>
        <taxon>Salamandridae</taxon>
        <taxon>Pleurodelinae</taxon>
        <taxon>Pleurodeles</taxon>
    </lineage>
</organism>
<evidence type="ECO:0000313" key="3">
    <source>
        <dbReference type="Proteomes" id="UP001066276"/>
    </source>
</evidence>
<sequence length="66" mass="7228">MAIPRGPVVPRHAIGDLQPDGSCCHPQLSRRDRDSAREVWPCPANTPGDVADVLAYSGTQMRQMQD</sequence>
<keyword evidence="3" id="KW-1185">Reference proteome</keyword>
<gene>
    <name evidence="2" type="ORF">NDU88_001405</name>
</gene>
<reference evidence="2" key="1">
    <citation type="journal article" date="2022" name="bioRxiv">
        <title>Sequencing and chromosome-scale assembly of the giantPleurodeles waltlgenome.</title>
        <authorList>
            <person name="Brown T."/>
            <person name="Elewa A."/>
            <person name="Iarovenko S."/>
            <person name="Subramanian E."/>
            <person name="Araus A.J."/>
            <person name="Petzold A."/>
            <person name="Susuki M."/>
            <person name="Suzuki K.-i.T."/>
            <person name="Hayashi T."/>
            <person name="Toyoda A."/>
            <person name="Oliveira C."/>
            <person name="Osipova E."/>
            <person name="Leigh N.D."/>
            <person name="Simon A."/>
            <person name="Yun M.H."/>
        </authorList>
    </citation>
    <scope>NUCLEOTIDE SEQUENCE</scope>
    <source>
        <strain evidence="2">20211129_DDA</strain>
        <tissue evidence="2">Liver</tissue>
    </source>
</reference>
<proteinExistence type="predicted"/>
<feature type="region of interest" description="Disordered" evidence="1">
    <location>
        <begin position="1"/>
        <end position="36"/>
    </location>
</feature>
<dbReference type="EMBL" id="JANPWB010000001">
    <property type="protein sequence ID" value="KAJ1213774.1"/>
    <property type="molecule type" value="Genomic_DNA"/>
</dbReference>
<dbReference type="AlphaFoldDB" id="A0AAV7WP86"/>
<protein>
    <submittedName>
        <fullName evidence="2">Uncharacterized protein</fullName>
    </submittedName>
</protein>
<evidence type="ECO:0000256" key="1">
    <source>
        <dbReference type="SAM" id="MobiDB-lite"/>
    </source>
</evidence>
<evidence type="ECO:0000313" key="2">
    <source>
        <dbReference type="EMBL" id="KAJ1213774.1"/>
    </source>
</evidence>